<dbReference type="InterPro" id="IPR000209">
    <property type="entry name" value="Peptidase_S8/S53_dom"/>
</dbReference>
<dbReference type="PANTHER" id="PTHR43806">
    <property type="entry name" value="PEPTIDASE S8"/>
    <property type="match status" value="1"/>
</dbReference>
<dbReference type="PRINTS" id="PR00723">
    <property type="entry name" value="SUBTILISIN"/>
</dbReference>
<evidence type="ECO:0000256" key="7">
    <source>
        <dbReference type="PROSITE-ProRule" id="PRU01240"/>
    </source>
</evidence>
<keyword evidence="5 7" id="KW-0378">Hydrolase</keyword>
<comment type="subcellular location">
    <subcellularLocation>
        <location evidence="1">Secreted</location>
    </subcellularLocation>
</comment>
<protein>
    <recommendedName>
        <fullName evidence="10">Peptidase S8/S53 domain-containing protein</fullName>
    </recommendedName>
</protein>
<organism evidence="11 12">
    <name type="scientific">Candidatus Harrisonbacteria bacterium CG10_big_fil_rev_8_21_14_0_10_42_17</name>
    <dbReference type="NCBI Taxonomy" id="1974584"/>
    <lineage>
        <taxon>Bacteria</taxon>
        <taxon>Candidatus Harrisoniibacteriota</taxon>
    </lineage>
</organism>
<reference evidence="12" key="1">
    <citation type="submission" date="2017-09" db="EMBL/GenBank/DDBJ databases">
        <title>Depth-based differentiation of microbial function through sediment-hosted aquifers and enrichment of novel symbionts in the deep terrestrial subsurface.</title>
        <authorList>
            <person name="Probst A.J."/>
            <person name="Ladd B."/>
            <person name="Jarett J.K."/>
            <person name="Geller-Mcgrath D.E."/>
            <person name="Sieber C.M.K."/>
            <person name="Emerson J.B."/>
            <person name="Anantharaman K."/>
            <person name="Thomas B.C."/>
            <person name="Malmstrom R."/>
            <person name="Stieglmeier M."/>
            <person name="Klingl A."/>
            <person name="Woyke T."/>
            <person name="Ryan C.M."/>
            <person name="Banfield J.F."/>
        </authorList>
    </citation>
    <scope>NUCLEOTIDE SEQUENCE [LARGE SCALE GENOMIC DNA]</scope>
</reference>
<dbReference type="PROSITE" id="PS00136">
    <property type="entry name" value="SUBTILASE_ASP"/>
    <property type="match status" value="1"/>
</dbReference>
<dbReference type="InterPro" id="IPR035986">
    <property type="entry name" value="PKD_dom_sf"/>
</dbReference>
<evidence type="ECO:0000256" key="5">
    <source>
        <dbReference type="ARBA" id="ARBA00022801"/>
    </source>
</evidence>
<dbReference type="PANTHER" id="PTHR43806:SF11">
    <property type="entry name" value="CEREVISIN-RELATED"/>
    <property type="match status" value="1"/>
</dbReference>
<feature type="active site" description="Charge relay system" evidence="7">
    <location>
        <position position="369"/>
    </location>
</feature>
<keyword evidence="4 7" id="KW-0645">Protease</keyword>
<evidence type="ECO:0000256" key="8">
    <source>
        <dbReference type="RuleBase" id="RU003355"/>
    </source>
</evidence>
<evidence type="ECO:0000313" key="11">
    <source>
        <dbReference type="EMBL" id="PIT92108.1"/>
    </source>
</evidence>
<dbReference type="PROSITE" id="PS51892">
    <property type="entry name" value="SUBTILASE"/>
    <property type="match status" value="1"/>
</dbReference>
<dbReference type="SUPFAM" id="SSF49299">
    <property type="entry name" value="PKD domain"/>
    <property type="match status" value="1"/>
</dbReference>
<evidence type="ECO:0000256" key="1">
    <source>
        <dbReference type="ARBA" id="ARBA00004613"/>
    </source>
</evidence>
<evidence type="ECO:0000259" key="10">
    <source>
        <dbReference type="Pfam" id="PF00082"/>
    </source>
</evidence>
<dbReference type="SUPFAM" id="SSF52743">
    <property type="entry name" value="Subtilisin-like"/>
    <property type="match status" value="1"/>
</dbReference>
<dbReference type="InterPro" id="IPR034084">
    <property type="entry name" value="Thermitase-like_dom"/>
</dbReference>
<comment type="caution">
    <text evidence="11">The sequence shown here is derived from an EMBL/GenBank/DDBJ whole genome shotgun (WGS) entry which is preliminary data.</text>
</comment>
<feature type="domain" description="Peptidase S8/S53" evidence="10">
    <location>
        <begin position="146"/>
        <end position="416"/>
    </location>
</feature>
<dbReference type="GO" id="GO:0005576">
    <property type="term" value="C:extracellular region"/>
    <property type="evidence" value="ECO:0007669"/>
    <property type="project" value="UniProtKB-SubCell"/>
</dbReference>
<name>A0A2M6WH39_9BACT</name>
<sequence>MKNVFLVPLLSAFVIILGFSQVSHAQVFVRDFSIHRSDELLDRAESRIRATFERAEALQERAYNVTHVLVRFKDQKRAQKVLLRTGESVGTALDTYWGRSDVLYAEPDYVATQSSLPNDPSYSYQWNLMNASGGIFAESAWDIANGSGVIVAVLDTGIAYENYSSFRLAPDLAETSFIDGYDYANDDSHPNDDEGHGTHVAGTIAQTTNNGTGVAGVAYGATLMPVKVLNRRGSGYYSDIANGIIFATDNGAKVINMSLGGSFDSSTLRDAVEYAYTRGVTIVAAAGNSGSNRIQYPAGYNDYVIAVGATRYDEHLAGYSTYGSFVDLVAPGGDSNIDQNGDGYGDGILQQTFGRSVDDFGYFFFQGTSMASPHVAGVAALLIQMGLTNPDDIRFAMESTAKDLGSSGRDTTYGWGLVNARAAIDSIGGTPPPPPPPLPPPGNEPPVASAGDDVTVLDNDNNGFESVTLSGLASQDPDGIISSYAWKDGSTLIGSDAQLTHSFGIGSTLITLEITDNDGATDSDTVVVTVNAPETSPPPPPTPSGQPLYFSPESSGSVGGISVANEDIVYFDGTSYSLYFDGSSYGLSGGALNAFHIMSDGSILMSLNSSESLPDIGSVDDSDIVHFQNGVFSLYFDGSDVDLTRGSEDIDAITLLPNGNILLSTVGSFRVSGLSGRDEDVFEFIPSFLGSTTSGSFRMYFNGSDVGISSSREDINGISIDSSGKLYLSTISNFSVSTVSGEGSDVFVFVPTTLGESTSGSFSAVLYFDGALHGARSVGISALSL</sequence>
<dbReference type="Gene3D" id="3.40.50.200">
    <property type="entry name" value="Peptidase S8/S53 domain"/>
    <property type="match status" value="1"/>
</dbReference>
<proteinExistence type="inferred from homology"/>
<evidence type="ECO:0000256" key="9">
    <source>
        <dbReference type="SAM" id="MobiDB-lite"/>
    </source>
</evidence>
<dbReference type="Pfam" id="PF00082">
    <property type="entry name" value="Peptidase_S8"/>
    <property type="match status" value="1"/>
</dbReference>
<dbReference type="EMBL" id="PFBA01000035">
    <property type="protein sequence ID" value="PIT92108.1"/>
    <property type="molecule type" value="Genomic_DNA"/>
</dbReference>
<keyword evidence="3" id="KW-0964">Secreted</keyword>
<dbReference type="InterPro" id="IPR015500">
    <property type="entry name" value="Peptidase_S8_subtilisin-rel"/>
</dbReference>
<dbReference type="GO" id="GO:0004252">
    <property type="term" value="F:serine-type endopeptidase activity"/>
    <property type="evidence" value="ECO:0007669"/>
    <property type="project" value="UniProtKB-UniRule"/>
</dbReference>
<evidence type="ECO:0000256" key="6">
    <source>
        <dbReference type="ARBA" id="ARBA00022825"/>
    </source>
</evidence>
<evidence type="ECO:0000313" key="12">
    <source>
        <dbReference type="Proteomes" id="UP000228635"/>
    </source>
</evidence>
<feature type="active site" description="Charge relay system" evidence="7">
    <location>
        <position position="155"/>
    </location>
</feature>
<dbReference type="Gene3D" id="2.60.40.10">
    <property type="entry name" value="Immunoglobulins"/>
    <property type="match status" value="1"/>
</dbReference>
<feature type="active site" description="Charge relay system" evidence="7">
    <location>
        <position position="196"/>
    </location>
</feature>
<comment type="similarity">
    <text evidence="2 7 8">Belongs to the peptidase S8 family.</text>
</comment>
<dbReference type="AlphaFoldDB" id="A0A2M6WH39"/>
<feature type="region of interest" description="Disordered" evidence="9">
    <location>
        <begin position="424"/>
        <end position="453"/>
    </location>
</feature>
<evidence type="ECO:0000256" key="2">
    <source>
        <dbReference type="ARBA" id="ARBA00011073"/>
    </source>
</evidence>
<keyword evidence="6 7" id="KW-0720">Serine protease</keyword>
<evidence type="ECO:0000256" key="3">
    <source>
        <dbReference type="ARBA" id="ARBA00022525"/>
    </source>
</evidence>
<dbReference type="InterPro" id="IPR023828">
    <property type="entry name" value="Peptidase_S8_Ser-AS"/>
</dbReference>
<dbReference type="InterPro" id="IPR023827">
    <property type="entry name" value="Peptidase_S8_Asp-AS"/>
</dbReference>
<feature type="compositionally biased region" description="Pro residues" evidence="9">
    <location>
        <begin position="430"/>
        <end position="444"/>
    </location>
</feature>
<dbReference type="InterPro" id="IPR050131">
    <property type="entry name" value="Peptidase_S8_subtilisin-like"/>
</dbReference>
<evidence type="ECO:0000256" key="4">
    <source>
        <dbReference type="ARBA" id="ARBA00022670"/>
    </source>
</evidence>
<dbReference type="InterPro" id="IPR013783">
    <property type="entry name" value="Ig-like_fold"/>
</dbReference>
<gene>
    <name evidence="11" type="ORF">COU08_04630</name>
</gene>
<accession>A0A2M6WH39</accession>
<dbReference type="GO" id="GO:0006508">
    <property type="term" value="P:proteolysis"/>
    <property type="evidence" value="ECO:0007669"/>
    <property type="project" value="UniProtKB-KW"/>
</dbReference>
<dbReference type="InterPro" id="IPR036852">
    <property type="entry name" value="Peptidase_S8/S53_dom_sf"/>
</dbReference>
<dbReference type="Proteomes" id="UP000228635">
    <property type="component" value="Unassembled WGS sequence"/>
</dbReference>
<dbReference type="PROSITE" id="PS00138">
    <property type="entry name" value="SUBTILASE_SER"/>
    <property type="match status" value="1"/>
</dbReference>
<dbReference type="CDD" id="cd07484">
    <property type="entry name" value="Peptidases_S8_Thermitase_like"/>
    <property type="match status" value="1"/>
</dbReference>